<comment type="caution">
    <text evidence="1">The sequence shown here is derived from an EMBL/GenBank/DDBJ whole genome shotgun (WGS) entry which is preliminary data.</text>
</comment>
<gene>
    <name evidence="1" type="ORF">COO92_21520</name>
</gene>
<evidence type="ECO:0000313" key="1">
    <source>
        <dbReference type="EMBL" id="PKR56387.1"/>
    </source>
</evidence>
<dbReference type="EMBL" id="NXGX01000015">
    <property type="protein sequence ID" value="PKR56387.1"/>
    <property type="molecule type" value="Genomic_DNA"/>
</dbReference>
<proteinExistence type="predicted"/>
<dbReference type="Proteomes" id="UP000233332">
    <property type="component" value="Unassembled WGS sequence"/>
</dbReference>
<accession>A0A2N3L0W9</accession>
<sequence length="100" mass="10407">MTQRRAVVPLIDTNTDAAGCTETEIGGVYSFGGDYFISSFGSGKLSKADVENAARAICELFSIPPDAPLTNNPECTVSALEGQITTVMAVAEAFGLEVEG</sequence>
<organism evidence="1 2">
    <name type="scientific">Thalassospira lohafexi</name>
    <dbReference type="NCBI Taxonomy" id="744227"/>
    <lineage>
        <taxon>Bacteria</taxon>
        <taxon>Pseudomonadati</taxon>
        <taxon>Pseudomonadota</taxon>
        <taxon>Alphaproteobacteria</taxon>
        <taxon>Rhodospirillales</taxon>
        <taxon>Thalassospiraceae</taxon>
        <taxon>Thalassospira</taxon>
    </lineage>
</organism>
<reference evidence="1 2" key="1">
    <citation type="submission" date="2017-09" db="EMBL/GenBank/DDBJ databases">
        <title>Biodiversity and function of Thalassospira species in the particle-attached aromatic-hydrocarbon-degrading consortia from the surface seawater of the China South Sea.</title>
        <authorList>
            <person name="Dong C."/>
            <person name="Lai Q."/>
            <person name="Shao Z."/>
        </authorList>
    </citation>
    <scope>NUCLEOTIDE SEQUENCE [LARGE SCALE GENOMIC DNA]</scope>
    <source>
        <strain evidence="1 2">139Z-12</strain>
    </source>
</reference>
<dbReference type="AlphaFoldDB" id="A0A2N3L0W9"/>
<evidence type="ECO:0000313" key="2">
    <source>
        <dbReference type="Proteomes" id="UP000233332"/>
    </source>
</evidence>
<name>A0A2N3L0W9_9PROT</name>
<protein>
    <submittedName>
        <fullName evidence="1">Uncharacterized protein</fullName>
    </submittedName>
</protein>
<dbReference type="RefSeq" id="WP_101304992.1">
    <property type="nucleotide sequence ID" value="NZ_NXGX01000015.1"/>
</dbReference>
<keyword evidence="2" id="KW-1185">Reference proteome</keyword>